<dbReference type="NCBIfam" id="TIGR04056">
    <property type="entry name" value="OMP_RagA_SusC"/>
    <property type="match status" value="1"/>
</dbReference>
<evidence type="ECO:0000313" key="7">
    <source>
        <dbReference type="Proteomes" id="UP000291191"/>
    </source>
</evidence>
<dbReference type="EMBL" id="QRWT01000002">
    <property type="protein sequence ID" value="RGT57444.1"/>
    <property type="molecule type" value="Genomic_DNA"/>
</dbReference>
<dbReference type="Proteomes" id="UP000291191">
    <property type="component" value="Unassembled WGS sequence"/>
</dbReference>
<evidence type="ECO:0000259" key="3">
    <source>
        <dbReference type="Pfam" id="PF07715"/>
    </source>
</evidence>
<dbReference type="InterPro" id="IPR023996">
    <property type="entry name" value="TonB-dep_OMP_SusC/RagA"/>
</dbReference>
<dbReference type="InterPro" id="IPR039426">
    <property type="entry name" value="TonB-dep_rcpt-like"/>
</dbReference>
<name>A0A415AJE4_9BACE</name>
<dbReference type="SUPFAM" id="SSF56935">
    <property type="entry name" value="Porins"/>
    <property type="match status" value="1"/>
</dbReference>
<dbReference type="Pfam" id="PF13715">
    <property type="entry name" value="CarbopepD_reg_2"/>
    <property type="match status" value="1"/>
</dbReference>
<dbReference type="EMBL" id="RCXO01000004">
    <property type="protein sequence ID" value="RYT81981.1"/>
    <property type="molecule type" value="Genomic_DNA"/>
</dbReference>
<keyword evidence="7" id="KW-1185">Reference proteome</keyword>
<dbReference type="RefSeq" id="WP_007665390.1">
    <property type="nucleotide sequence ID" value="NZ_CABMMK010000004.1"/>
</dbReference>
<evidence type="ECO:0000256" key="2">
    <source>
        <dbReference type="SAM" id="SignalP"/>
    </source>
</evidence>
<dbReference type="Gene3D" id="2.60.40.1120">
    <property type="entry name" value="Carboxypeptidase-like, regulatory domain"/>
    <property type="match status" value="1"/>
</dbReference>
<evidence type="ECO:0000256" key="1">
    <source>
        <dbReference type="PROSITE-ProRule" id="PRU01360"/>
    </source>
</evidence>
<reference evidence="4 6" key="1">
    <citation type="submission" date="2018-08" db="EMBL/GenBank/DDBJ databases">
        <title>A genome reference for cultivated species of the human gut microbiota.</title>
        <authorList>
            <person name="Zou Y."/>
            <person name="Xue W."/>
            <person name="Luo G."/>
        </authorList>
    </citation>
    <scope>NUCLEOTIDE SEQUENCE [LARGE SCALE GENOMIC DNA]</scope>
    <source>
        <strain evidence="4 6">AF19-10AC</strain>
    </source>
</reference>
<proteinExistence type="inferred from homology"/>
<gene>
    <name evidence="4" type="ORF">DWX27_02875</name>
    <name evidence="5" type="ORF">EAJ06_04425</name>
</gene>
<dbReference type="OrthoDB" id="1096764at2"/>
<dbReference type="InterPro" id="IPR023997">
    <property type="entry name" value="TonB-dep_OMP_SusC/RagA_CS"/>
</dbReference>
<keyword evidence="1" id="KW-0998">Cell outer membrane</keyword>
<dbReference type="SUPFAM" id="SSF49464">
    <property type="entry name" value="Carboxypeptidase regulatory domain-like"/>
    <property type="match status" value="1"/>
</dbReference>
<dbReference type="InterPro" id="IPR012910">
    <property type="entry name" value="Plug_dom"/>
</dbReference>
<comment type="similarity">
    <text evidence="1">Belongs to the TonB-dependent receptor family.</text>
</comment>
<comment type="caution">
    <text evidence="5">The sequence shown here is derived from an EMBL/GenBank/DDBJ whole genome shotgun (WGS) entry which is preliminary data.</text>
</comment>
<keyword evidence="1" id="KW-0813">Transport</keyword>
<keyword evidence="1" id="KW-1134">Transmembrane beta strand</keyword>
<dbReference type="GO" id="GO:0009279">
    <property type="term" value="C:cell outer membrane"/>
    <property type="evidence" value="ECO:0007669"/>
    <property type="project" value="UniProtKB-SubCell"/>
</dbReference>
<feature type="signal peptide" evidence="2">
    <location>
        <begin position="1"/>
        <end position="22"/>
    </location>
</feature>
<evidence type="ECO:0000313" key="5">
    <source>
        <dbReference type="EMBL" id="RYT81981.1"/>
    </source>
</evidence>
<evidence type="ECO:0000313" key="6">
    <source>
        <dbReference type="Proteomes" id="UP000284772"/>
    </source>
</evidence>
<dbReference type="GeneID" id="26160970"/>
<dbReference type="InterPro" id="IPR008969">
    <property type="entry name" value="CarboxyPept-like_regulatory"/>
</dbReference>
<keyword evidence="2" id="KW-0732">Signal</keyword>
<dbReference type="NCBIfam" id="TIGR04057">
    <property type="entry name" value="SusC_RagA_signa"/>
    <property type="match status" value="1"/>
</dbReference>
<comment type="subcellular location">
    <subcellularLocation>
        <location evidence="1">Cell outer membrane</location>
        <topology evidence="1">Multi-pass membrane protein</topology>
    </subcellularLocation>
</comment>
<sequence>MKNKIAIWLACGYLGLCIPQLAAHEIIVPVQLKGVVLDETGNPLPGVQIKSEKDGDEFLTDQNGAYNIELKDGSKYLTVSYVGFVNRKISVERAAREKNIVLQGSSEILDEKIDLGYLTVSRRALTGAVSTVSGEVLDKSPESNLGKTFAGRFSGMITMEKDAELGQGTKSSTSNAITLLVRGLSTINGVKPLILIDGVISPNVNYVYITPDEIESVTVLKDASTTAIYGIQGANGVISIKTKRGLVGKAKVNVSFDQSLQQTTRKPLFVNAANYTRMRNEAGVNDGLGSYSQFTKEQMEHYERGDNVAYPDNNWYDQFIRPVTWMTRAGVSVRGGNERVCYYSNINYMHQSLPFKTADEATTKYDPTPKNDRFNFRSNIDVKINDYLSGFMRLSGNINLNKTTGYANADIYNHIFNLPPTMYGPLTPSIDADGNLLENGGQVVTHDSEKTPVYGMLNRSGYIKNLVTNINAQAGLTADLGMLVKGLSVTGLMAYQTNSANQTKTTQDFERYVMNGDPTDLNFILKGTNTNSALQYAKNSTSYYNLNLYANANYNHMFGAHSISALAYIFYQQLETESLQGAQMLPYKRRSIGGSATYGYKERYFVKADLGYSGSEQFHPNHRYMVTPSISVSWIVSDEKFLKHLRWLDLLKLRISYGVTANDQLGNARMLYEDYMDVKGNEGLKGNPLLSAEKMKKQNYGFDLGFFKGLTVSFDWYKSICDNMLVSSGELVPEYQGIALENYPKLNKGRMENQGFELSAMYSKLLNKHWSFYLGGAFSYNKNKVIDVMEAENVGYTYPYKTQGYSRGQYWGYIIDYSNGNGMFNFRDELEKSGLSYAFGTPRVGDFIYKDLNGDKVIDEKDKAPVGYSKYPRQYYNLSGGLRFKNWELNFMFQGAGKVTTVIEGVGAYESAYQGVFNDIHLNAWTEERWNNGETITYPALSLKESTNHQPNSFFIMDASYLRLKNAEIAYTLPVHISQKVMAQRIRISLSGQNLFTIDNMRSKYIDPEIANLGTFQQYRVFNFGVNLTF</sequence>
<dbReference type="AlphaFoldDB" id="A0A415AJE4"/>
<dbReference type="Proteomes" id="UP000284772">
    <property type="component" value="Unassembled WGS sequence"/>
</dbReference>
<keyword evidence="1" id="KW-0812">Transmembrane</keyword>
<protein>
    <submittedName>
        <fullName evidence="5">SusC/RagA family TonB-linked outer membrane protein</fullName>
    </submittedName>
</protein>
<accession>A0A415AJE4</accession>
<dbReference type="PROSITE" id="PS52016">
    <property type="entry name" value="TONB_DEPENDENT_REC_3"/>
    <property type="match status" value="1"/>
</dbReference>
<evidence type="ECO:0000313" key="4">
    <source>
        <dbReference type="EMBL" id="RGT57444.1"/>
    </source>
</evidence>
<dbReference type="Pfam" id="PF07715">
    <property type="entry name" value="Plug"/>
    <property type="match status" value="1"/>
</dbReference>
<reference evidence="5 7" key="2">
    <citation type="journal article" date="2019" name="Science, e1252229">
        <title>Invertible promoters mediate bacterial phase variation, antibiotic resistance, and host adaptation in the gut.</title>
        <authorList>
            <person name="Jiang X."/>
            <person name="Hall A.B."/>
            <person name="Arthur T.D."/>
            <person name="Plichta D.R."/>
            <person name="Covington C.T."/>
            <person name="Poyet M."/>
            <person name="Crothers J."/>
            <person name="Moses P.L."/>
            <person name="Tolonen A.C."/>
            <person name="Vlamakis H."/>
            <person name="Alm E.J."/>
            <person name="Xavier R.J."/>
        </authorList>
    </citation>
    <scope>NUCLEOTIDE SEQUENCE [LARGE SCALE GENOMIC DNA]</scope>
    <source>
        <strain evidence="7">bf_0095</strain>
        <strain evidence="5">Bf_0095</strain>
    </source>
</reference>
<dbReference type="InterPro" id="IPR037066">
    <property type="entry name" value="Plug_dom_sf"/>
</dbReference>
<feature type="domain" description="TonB-dependent receptor plug" evidence="3">
    <location>
        <begin position="123"/>
        <end position="237"/>
    </location>
</feature>
<organism evidence="5 7">
    <name type="scientific">Bacteroides intestinalis</name>
    <dbReference type="NCBI Taxonomy" id="329854"/>
    <lineage>
        <taxon>Bacteria</taxon>
        <taxon>Pseudomonadati</taxon>
        <taxon>Bacteroidota</taxon>
        <taxon>Bacteroidia</taxon>
        <taxon>Bacteroidales</taxon>
        <taxon>Bacteroidaceae</taxon>
        <taxon>Bacteroides</taxon>
    </lineage>
</organism>
<keyword evidence="1" id="KW-0472">Membrane</keyword>
<feature type="chain" id="PRO_5044602609" evidence="2">
    <location>
        <begin position="23"/>
        <end position="1030"/>
    </location>
</feature>
<dbReference type="Gene3D" id="2.170.130.10">
    <property type="entry name" value="TonB-dependent receptor, plug domain"/>
    <property type="match status" value="1"/>
</dbReference>